<name>A0A915YFV2_9BACT</name>
<proteinExistence type="inferred from homology"/>
<dbReference type="Proteomes" id="UP001060919">
    <property type="component" value="Chromosome"/>
</dbReference>
<dbReference type="SUPFAM" id="SSF53335">
    <property type="entry name" value="S-adenosyl-L-methionine-dependent methyltransferases"/>
    <property type="match status" value="1"/>
</dbReference>
<protein>
    <recommendedName>
        <fullName evidence="3">Methyltransferase</fullName>
        <ecNumber evidence="3">2.1.1.-</ecNumber>
    </recommendedName>
</protein>
<dbReference type="InterPro" id="IPR029063">
    <property type="entry name" value="SAM-dependent_MTases_sf"/>
</dbReference>
<accession>A0A915YFV2</accession>
<dbReference type="Pfam" id="PF01555">
    <property type="entry name" value="N6_N4_Mtase"/>
    <property type="match status" value="1"/>
</dbReference>
<keyword evidence="2" id="KW-0808">Transferase</keyword>
<dbReference type="RefSeq" id="WP_264793447.1">
    <property type="nucleotide sequence ID" value="NZ_AP026867.1"/>
</dbReference>
<dbReference type="GO" id="GO:0008170">
    <property type="term" value="F:N-methyltransferase activity"/>
    <property type="evidence" value="ECO:0007669"/>
    <property type="project" value="InterPro"/>
</dbReference>
<reference evidence="5" key="1">
    <citation type="submission" date="2022-09" db="EMBL/GenBank/DDBJ databases">
        <title>Aureispira anguillicida sp. nov., isolated from Leptocephalus of Japanese eel Anguilla japonica.</title>
        <authorList>
            <person name="Yuasa K."/>
            <person name="Mekata T."/>
            <person name="Ikunari K."/>
        </authorList>
    </citation>
    <scope>NUCLEOTIDE SEQUENCE</scope>
    <source>
        <strain evidence="5">EL160426</strain>
    </source>
</reference>
<dbReference type="KEGG" id="aup:AsAng_0030950"/>
<dbReference type="EMBL" id="AP026867">
    <property type="protein sequence ID" value="BDS12374.1"/>
    <property type="molecule type" value="Genomic_DNA"/>
</dbReference>
<dbReference type="REBASE" id="664946">
    <property type="entry name" value="M.Asp426ORF30950P"/>
</dbReference>
<gene>
    <name evidence="5" type="ORF">AsAng_0030950</name>
</gene>
<organism evidence="5 6">
    <name type="scientific">Aureispira anguillae</name>
    <dbReference type="NCBI Taxonomy" id="2864201"/>
    <lineage>
        <taxon>Bacteria</taxon>
        <taxon>Pseudomonadati</taxon>
        <taxon>Bacteroidota</taxon>
        <taxon>Saprospiria</taxon>
        <taxon>Saprospirales</taxon>
        <taxon>Saprospiraceae</taxon>
        <taxon>Aureispira</taxon>
    </lineage>
</organism>
<dbReference type="Gene3D" id="3.40.50.150">
    <property type="entry name" value="Vaccinia Virus protein VP39"/>
    <property type="match status" value="1"/>
</dbReference>
<dbReference type="GO" id="GO:0003677">
    <property type="term" value="F:DNA binding"/>
    <property type="evidence" value="ECO:0007669"/>
    <property type="project" value="InterPro"/>
</dbReference>
<dbReference type="InterPro" id="IPR002941">
    <property type="entry name" value="DNA_methylase_N4/N6"/>
</dbReference>
<dbReference type="AlphaFoldDB" id="A0A915YFV2"/>
<dbReference type="PRINTS" id="PR00508">
    <property type="entry name" value="S21N4MTFRASE"/>
</dbReference>
<evidence type="ECO:0000259" key="4">
    <source>
        <dbReference type="Pfam" id="PF01555"/>
    </source>
</evidence>
<evidence type="ECO:0000313" key="6">
    <source>
        <dbReference type="Proteomes" id="UP001060919"/>
    </source>
</evidence>
<comment type="similarity">
    <text evidence="3">Belongs to the N(4)/N(6)-methyltransferase family.</text>
</comment>
<dbReference type="EC" id="2.1.1.-" evidence="3"/>
<dbReference type="GO" id="GO:0032259">
    <property type="term" value="P:methylation"/>
    <property type="evidence" value="ECO:0007669"/>
    <property type="project" value="UniProtKB-KW"/>
</dbReference>
<sequence>MINQIFNMDCLKGMAAIPTGSIDMIFADLPYGMLKTKYTKWDVKIPFEPLWEQYGRILKKNGVVVLTGVHPFTNEIINSIPKGYKYRELIWYKSSGSGFLNAKKQHLKQHENVLIIYRKSPVYHPQKYPIDPRFIAKGKAKKTTHSNKRKAFRLSSESTNYQYIDDGTRYPDSVLEFGESVLPVKSMHRKGMHPTEKPVDLVAYLIRSFTNKGETVLDNCIGSGTTAVAAILEQRNFIGFEMNQDYYQMAQERVACALKAV</sequence>
<feature type="domain" description="DNA methylase N-4/N-6" evidence="4">
    <location>
        <begin position="22"/>
        <end position="252"/>
    </location>
</feature>
<keyword evidence="6" id="KW-1185">Reference proteome</keyword>
<evidence type="ECO:0000313" key="5">
    <source>
        <dbReference type="EMBL" id="BDS12374.1"/>
    </source>
</evidence>
<evidence type="ECO:0000256" key="2">
    <source>
        <dbReference type="ARBA" id="ARBA00022679"/>
    </source>
</evidence>
<evidence type="ECO:0000256" key="3">
    <source>
        <dbReference type="RuleBase" id="RU362026"/>
    </source>
</evidence>
<evidence type="ECO:0000256" key="1">
    <source>
        <dbReference type="ARBA" id="ARBA00022603"/>
    </source>
</evidence>
<keyword evidence="1" id="KW-0489">Methyltransferase</keyword>
<dbReference type="InterPro" id="IPR001091">
    <property type="entry name" value="RM_Methyltransferase"/>
</dbReference>